<accession>A0ABR3F4I2</accession>
<evidence type="ECO:0000313" key="1">
    <source>
        <dbReference type="EMBL" id="KAL0569966.1"/>
    </source>
</evidence>
<dbReference type="Proteomes" id="UP001465976">
    <property type="component" value="Unassembled WGS sequence"/>
</dbReference>
<feature type="non-terminal residue" evidence="1">
    <location>
        <position position="97"/>
    </location>
</feature>
<gene>
    <name evidence="1" type="ORF">V5O48_011998</name>
</gene>
<evidence type="ECO:0000313" key="2">
    <source>
        <dbReference type="Proteomes" id="UP001465976"/>
    </source>
</evidence>
<sequence>MTAVLEDYPEYDLVRIGKTSTVSAVGFLGEFALRRRVLSHPGLHTFSPSNTLRQQSVIRLKMTSTTALLSARNHHVTRAKTWNIVMMIAPEASGDSY</sequence>
<dbReference type="EMBL" id="JBAHYK010001017">
    <property type="protein sequence ID" value="KAL0569966.1"/>
    <property type="molecule type" value="Genomic_DNA"/>
</dbReference>
<protein>
    <submittedName>
        <fullName evidence="1">Uncharacterized protein</fullName>
    </submittedName>
</protein>
<proteinExistence type="predicted"/>
<comment type="caution">
    <text evidence="1">The sequence shown here is derived from an EMBL/GenBank/DDBJ whole genome shotgun (WGS) entry which is preliminary data.</text>
</comment>
<keyword evidence="2" id="KW-1185">Reference proteome</keyword>
<reference evidence="1 2" key="1">
    <citation type="submission" date="2024-02" db="EMBL/GenBank/DDBJ databases">
        <title>A draft genome for the cacao thread blight pathogen Marasmius crinis-equi.</title>
        <authorList>
            <person name="Cohen S.P."/>
            <person name="Baruah I.K."/>
            <person name="Amoako-Attah I."/>
            <person name="Bukari Y."/>
            <person name="Meinhardt L.W."/>
            <person name="Bailey B.A."/>
        </authorList>
    </citation>
    <scope>NUCLEOTIDE SEQUENCE [LARGE SCALE GENOMIC DNA]</scope>
    <source>
        <strain evidence="1 2">GH-76</strain>
    </source>
</reference>
<name>A0ABR3F4I2_9AGAR</name>
<organism evidence="1 2">
    <name type="scientific">Marasmius crinis-equi</name>
    <dbReference type="NCBI Taxonomy" id="585013"/>
    <lineage>
        <taxon>Eukaryota</taxon>
        <taxon>Fungi</taxon>
        <taxon>Dikarya</taxon>
        <taxon>Basidiomycota</taxon>
        <taxon>Agaricomycotina</taxon>
        <taxon>Agaricomycetes</taxon>
        <taxon>Agaricomycetidae</taxon>
        <taxon>Agaricales</taxon>
        <taxon>Marasmiineae</taxon>
        <taxon>Marasmiaceae</taxon>
        <taxon>Marasmius</taxon>
    </lineage>
</organism>